<accession>A0A540V138</accession>
<dbReference type="InterPro" id="IPR041289">
    <property type="entry name" value="Bact_RF_family3"/>
</dbReference>
<organism evidence="1 2">
    <name type="scientific">Ureibacillus terrenus</name>
    <dbReference type="NCBI Taxonomy" id="118246"/>
    <lineage>
        <taxon>Bacteria</taxon>
        <taxon>Bacillati</taxon>
        <taxon>Bacillota</taxon>
        <taxon>Bacilli</taxon>
        <taxon>Bacillales</taxon>
        <taxon>Caryophanaceae</taxon>
        <taxon>Ureibacillus</taxon>
    </lineage>
</organism>
<comment type="caution">
    <text evidence="1">The sequence shown here is derived from an EMBL/GenBank/DDBJ whole genome shotgun (WGS) entry which is preliminary data.</text>
</comment>
<keyword evidence="2" id="KW-1185">Reference proteome</keyword>
<dbReference type="EMBL" id="VIGD01000011">
    <property type="protein sequence ID" value="TQE90482.1"/>
    <property type="molecule type" value="Genomic_DNA"/>
</dbReference>
<dbReference type="AlphaFoldDB" id="A0A540V138"/>
<evidence type="ECO:0000313" key="1">
    <source>
        <dbReference type="EMBL" id="TQE90482.1"/>
    </source>
</evidence>
<dbReference type="RefSeq" id="WP_141602509.1">
    <property type="nucleotide sequence ID" value="NZ_JARMSB010000040.1"/>
</dbReference>
<proteinExistence type="predicted"/>
<dbReference type="Pfam" id="PF18845">
    <property type="entry name" value="baeRF_family3"/>
    <property type="match status" value="1"/>
</dbReference>
<name>A0A540V138_9BACL</name>
<protein>
    <submittedName>
        <fullName evidence="1">Uncharacterized protein</fullName>
    </submittedName>
</protein>
<reference evidence="1 2" key="1">
    <citation type="submission" date="2019-06" db="EMBL/GenBank/DDBJ databases">
        <title>Genome sequence of Ureibacillus terrenus.</title>
        <authorList>
            <person name="Maclea K.S."/>
            <person name="Simoes M."/>
        </authorList>
    </citation>
    <scope>NUCLEOTIDE SEQUENCE [LARGE SCALE GENOMIC DNA]</scope>
    <source>
        <strain evidence="1 2">ATCC BAA-384</strain>
    </source>
</reference>
<evidence type="ECO:0000313" key="2">
    <source>
        <dbReference type="Proteomes" id="UP000315753"/>
    </source>
</evidence>
<dbReference type="Proteomes" id="UP000315753">
    <property type="component" value="Unassembled WGS sequence"/>
</dbReference>
<dbReference type="OrthoDB" id="4393931at2"/>
<sequence length="382" mass="43659">MPYKIVNEFPHELLLSDKKPCISLYQPTHRRGPDNQKDPILFKNLTKEIEQALSKKYKKDQVQSLMEPFEKIAMDLNFWKHAGEGLAIFATEGECIVYHLRRPVKELAIVAETFHIKPLIRVFQSADRYHLLGLNREEFALFEGNRYGFERVEIDPGIPQTKQEALGTVETVPSLKAGAFSGPGNAPVFYGASSKQEIIDVDTERFFRYVDETVFKYYSNPMKLPLFLVALDEYHTPFRNISKNPYLQKEGIKISYNAVSEDDLRDLAWEIIEPIYLEKTKKLVDRFEAARAREKATDQIAEISRAAIANRVECILIEADRIYPGKIDRETGALVLSNSDESGVDDVLDDLAEIVYKNRGEVVVLPKERMPSDSGAAAIYRY</sequence>
<gene>
    <name evidence="1" type="ORF">FKZ59_09405</name>
</gene>